<evidence type="ECO:0000256" key="6">
    <source>
        <dbReference type="ARBA" id="ARBA00023284"/>
    </source>
</evidence>
<evidence type="ECO:0000256" key="3">
    <source>
        <dbReference type="ARBA" id="ARBA00022630"/>
    </source>
</evidence>
<dbReference type="InterPro" id="IPR004099">
    <property type="entry name" value="Pyr_nucl-diS_OxRdtase_dimer"/>
</dbReference>
<dbReference type="PANTHER" id="PTHR43429">
    <property type="entry name" value="PYRIDINE NUCLEOTIDE-DISULFIDE OXIDOREDUCTASE DOMAIN-CONTAINING"/>
    <property type="match status" value="1"/>
</dbReference>
<dbReference type="InterPro" id="IPR036873">
    <property type="entry name" value="Rhodanese-like_dom_sf"/>
</dbReference>
<comment type="caution">
    <text evidence="8">The sequence shown here is derived from an EMBL/GenBank/DDBJ whole genome shotgun (WGS) entry which is preliminary data.</text>
</comment>
<dbReference type="InterPro" id="IPR023753">
    <property type="entry name" value="FAD/NAD-binding_dom"/>
</dbReference>
<dbReference type="SUPFAM" id="SSF52821">
    <property type="entry name" value="Rhodanese/Cell cycle control phosphatase"/>
    <property type="match status" value="1"/>
</dbReference>
<evidence type="ECO:0000259" key="7">
    <source>
        <dbReference type="PROSITE" id="PS50206"/>
    </source>
</evidence>
<evidence type="ECO:0000256" key="4">
    <source>
        <dbReference type="ARBA" id="ARBA00022827"/>
    </source>
</evidence>
<gene>
    <name evidence="8" type="ORF">PPG34_08445</name>
</gene>
<dbReference type="Pfam" id="PF02852">
    <property type="entry name" value="Pyr_redox_dim"/>
    <property type="match status" value="1"/>
</dbReference>
<dbReference type="Pfam" id="PF07992">
    <property type="entry name" value="Pyr_redox_2"/>
    <property type="match status" value="1"/>
</dbReference>
<feature type="domain" description="Rhodanese" evidence="7">
    <location>
        <begin position="470"/>
        <end position="551"/>
    </location>
</feature>
<dbReference type="SUPFAM" id="SSF51905">
    <property type="entry name" value="FAD/NAD(P)-binding domain"/>
    <property type="match status" value="2"/>
</dbReference>
<dbReference type="SMART" id="SM00450">
    <property type="entry name" value="RHOD"/>
    <property type="match status" value="1"/>
</dbReference>
<dbReference type="InterPro" id="IPR036188">
    <property type="entry name" value="FAD/NAD-bd_sf"/>
</dbReference>
<comment type="similarity">
    <text evidence="2">Belongs to the class-III pyridine nucleotide-disulfide oxidoreductase family.</text>
</comment>
<organism evidence="8 9">
    <name type="scientific">Candidatus Nitronereus thalassa</name>
    <dbReference type="NCBI Taxonomy" id="3020898"/>
    <lineage>
        <taxon>Bacteria</taxon>
        <taxon>Pseudomonadati</taxon>
        <taxon>Nitrospirota</taxon>
        <taxon>Nitrospiria</taxon>
        <taxon>Nitrospirales</taxon>
        <taxon>Nitrospiraceae</taxon>
        <taxon>Candidatus Nitronereus</taxon>
    </lineage>
</organism>
<dbReference type="EMBL" id="JAQOUE010000001">
    <property type="protein sequence ID" value="MDT7042379.1"/>
    <property type="molecule type" value="Genomic_DNA"/>
</dbReference>
<comment type="cofactor">
    <cofactor evidence="1">
        <name>FAD</name>
        <dbReference type="ChEBI" id="CHEBI:57692"/>
    </cofactor>
</comment>
<evidence type="ECO:0000256" key="1">
    <source>
        <dbReference type="ARBA" id="ARBA00001974"/>
    </source>
</evidence>
<dbReference type="PROSITE" id="PS50206">
    <property type="entry name" value="RHODANESE_3"/>
    <property type="match status" value="1"/>
</dbReference>
<reference evidence="8 9" key="1">
    <citation type="journal article" date="2023" name="ISME J.">
        <title>Cultivation and genomic characterization of novel and ubiquitous marine nitrite-oxidizing bacteria from the Nitrospirales.</title>
        <authorList>
            <person name="Mueller A.J."/>
            <person name="Daebeler A."/>
            <person name="Herbold C.W."/>
            <person name="Kirkegaard R.H."/>
            <person name="Daims H."/>
        </authorList>
    </citation>
    <scope>NUCLEOTIDE SEQUENCE [LARGE SCALE GENOMIC DNA]</scope>
    <source>
        <strain evidence="8 9">EB</strain>
    </source>
</reference>
<evidence type="ECO:0000313" key="9">
    <source>
        <dbReference type="Proteomes" id="UP001250932"/>
    </source>
</evidence>
<evidence type="ECO:0000256" key="2">
    <source>
        <dbReference type="ARBA" id="ARBA00009130"/>
    </source>
</evidence>
<dbReference type="SUPFAM" id="SSF55424">
    <property type="entry name" value="FAD/NAD-linked reductases, dimerisation (C-terminal) domain"/>
    <property type="match status" value="1"/>
</dbReference>
<name>A0ABU3K7K9_9BACT</name>
<dbReference type="PRINTS" id="PR00368">
    <property type="entry name" value="FADPNR"/>
</dbReference>
<dbReference type="RefSeq" id="WP_313832775.1">
    <property type="nucleotide sequence ID" value="NZ_JAQOUE010000001.1"/>
</dbReference>
<evidence type="ECO:0000256" key="5">
    <source>
        <dbReference type="ARBA" id="ARBA00023002"/>
    </source>
</evidence>
<sequence>MSSLKIVIVGGVAGGASAAAKARRVNESAEITMFERGPYVSFANCGLPYYVGNTIVDRNDLLLQTPEKFWKRFRITVKIRHEVLSIHRPERTVAVKNLESGETFDVTYDKLILAPGAGAVVPEIPGIHARNIFTVKTVPDSDAIKQFLANHRAKRALVVGGGFIGLETAEALMNLGMTVTLVELAPQILPPFDKDMAMLMAVHLQEQGVNIIVGDAVTVFHTKDGLAEEAELESGTRLPCDLAILSIGVRPELKLAKDAGLAIGESGGIVVNEYQQTIDPNIYAAGDAVEIVHLVTGKPARIPLAGPANKQGRVAGANAAGGHLKFPGAIGTAIVESLGMMAAKTGLSEREAQSQGFNFFVSVTHPLDHADYYPGAEALHMKLIVEKTTGRLLGAQIIGEQGVDKRIDVLATAISARMTVEGLEHLDLAYAPQFSSAKGPVIMAGFVAANILRGEVQTMTGEELQKKLAAKEPLQLLDVRTQAEFHETHIPQAWLIPVDELRDHLDDLDQTKETIVYCRVGLRGYQACRILLQHGFQKVYNLTGGILSFNGKK</sequence>
<keyword evidence="3" id="KW-0285">Flavoprotein</keyword>
<accession>A0ABU3K7K9</accession>
<dbReference type="Proteomes" id="UP001250932">
    <property type="component" value="Unassembled WGS sequence"/>
</dbReference>
<dbReference type="Gene3D" id="3.40.250.10">
    <property type="entry name" value="Rhodanese-like domain"/>
    <property type="match status" value="1"/>
</dbReference>
<keyword evidence="5" id="KW-0560">Oxidoreductase</keyword>
<evidence type="ECO:0000313" key="8">
    <source>
        <dbReference type="EMBL" id="MDT7042379.1"/>
    </source>
</evidence>
<keyword evidence="4" id="KW-0274">FAD</keyword>
<dbReference type="PRINTS" id="PR00411">
    <property type="entry name" value="PNDRDTASEI"/>
</dbReference>
<dbReference type="Pfam" id="PF00581">
    <property type="entry name" value="Rhodanese"/>
    <property type="match status" value="1"/>
</dbReference>
<protein>
    <submittedName>
        <fullName evidence="8">FAD-dependent oxidoreductase</fullName>
    </submittedName>
</protein>
<dbReference type="InterPro" id="IPR050260">
    <property type="entry name" value="FAD-bd_OxRdtase"/>
</dbReference>
<proteinExistence type="inferred from homology"/>
<dbReference type="InterPro" id="IPR001763">
    <property type="entry name" value="Rhodanese-like_dom"/>
</dbReference>
<dbReference type="InterPro" id="IPR016156">
    <property type="entry name" value="FAD/NAD-linked_Rdtase_dimer_sf"/>
</dbReference>
<keyword evidence="6" id="KW-0676">Redox-active center</keyword>
<keyword evidence="9" id="KW-1185">Reference proteome</keyword>
<dbReference type="Gene3D" id="3.50.50.60">
    <property type="entry name" value="FAD/NAD(P)-binding domain"/>
    <property type="match status" value="2"/>
</dbReference>
<dbReference type="PANTHER" id="PTHR43429:SF1">
    <property type="entry name" value="NAD(P)H SULFUR OXIDOREDUCTASE (COA-DEPENDENT)"/>
    <property type="match status" value="1"/>
</dbReference>